<protein>
    <submittedName>
        <fullName evidence="1">RNA polymerase subunit sigma-70</fullName>
    </submittedName>
</protein>
<evidence type="ECO:0000313" key="2">
    <source>
        <dbReference type="Proteomes" id="UP000320244"/>
    </source>
</evidence>
<reference evidence="1 2" key="2">
    <citation type="submission" date="2019-08" db="EMBL/GenBank/DDBJ databases">
        <title>Jejuicoccus antrihumi gen. nov., sp. nov., a new member of the family Dermacoccaceae isolated from a cave.</title>
        <authorList>
            <person name="Schumann P."/>
            <person name="Kim I.S."/>
        </authorList>
    </citation>
    <scope>NUCLEOTIDE SEQUENCE [LARGE SCALE GENOMIC DNA]</scope>
    <source>
        <strain evidence="1 2">C5-26</strain>
    </source>
</reference>
<name>A0A563E508_9MICO</name>
<dbReference type="Proteomes" id="UP000320244">
    <property type="component" value="Unassembled WGS sequence"/>
</dbReference>
<dbReference type="OrthoDB" id="4711815at2"/>
<sequence>MSHPKTSPCCATLIGDLVGSRTAPDRHALHREVTAALQGASDLVPPATPLAITAGDEFQGTYDALGDALHTALWLRVHLLPSRIDMRFGLGWGPVTMLDSARNTQDGPAWWSARDAIESAQANEERPGLRAVRTVYRRAVAGGPAPEPINAALVCRDHLLGLLDERSLRILAGLMDGTTRAELAQREGISASAVSQRAVRDGLEVILTACEALRSVR</sequence>
<keyword evidence="2" id="KW-1185">Reference proteome</keyword>
<gene>
    <name evidence="1" type="ORF">FGL98_05235</name>
</gene>
<accession>A0A563E508</accession>
<comment type="caution">
    <text evidence="1">The sequence shown here is derived from an EMBL/GenBank/DDBJ whole genome shotgun (WGS) entry which is preliminary data.</text>
</comment>
<dbReference type="EMBL" id="VCQV01000005">
    <property type="protein sequence ID" value="TWP37620.1"/>
    <property type="molecule type" value="Genomic_DNA"/>
</dbReference>
<dbReference type="AlphaFoldDB" id="A0A563E508"/>
<evidence type="ECO:0000313" key="1">
    <source>
        <dbReference type="EMBL" id="TWP37620.1"/>
    </source>
</evidence>
<dbReference type="RefSeq" id="WP_146315687.1">
    <property type="nucleotide sequence ID" value="NZ_VCQV01000005.1"/>
</dbReference>
<dbReference type="InterPro" id="IPR032580">
    <property type="entry name" value="SatD"/>
</dbReference>
<reference evidence="1 2" key="1">
    <citation type="submission" date="2019-05" db="EMBL/GenBank/DDBJ databases">
        <authorList>
            <person name="Lee S.D."/>
        </authorList>
    </citation>
    <scope>NUCLEOTIDE SEQUENCE [LARGE SCALE GENOMIC DNA]</scope>
    <source>
        <strain evidence="1 2">C5-26</strain>
    </source>
</reference>
<dbReference type="Pfam" id="PF16264">
    <property type="entry name" value="SatD"/>
    <property type="match status" value="1"/>
</dbReference>
<organism evidence="1 2">
    <name type="scientific">Leekyejoonella antrihumi</name>
    <dbReference type="NCBI Taxonomy" id="1660198"/>
    <lineage>
        <taxon>Bacteria</taxon>
        <taxon>Bacillati</taxon>
        <taxon>Actinomycetota</taxon>
        <taxon>Actinomycetes</taxon>
        <taxon>Micrococcales</taxon>
        <taxon>Dermacoccaceae</taxon>
        <taxon>Leekyejoonella</taxon>
    </lineage>
</organism>
<proteinExistence type="predicted"/>